<feature type="compositionally biased region" description="Acidic residues" evidence="1">
    <location>
        <begin position="10"/>
        <end position="19"/>
    </location>
</feature>
<evidence type="ECO:0000313" key="3">
    <source>
        <dbReference type="EMBL" id="CAB9508490.1"/>
    </source>
</evidence>
<evidence type="ECO:0000256" key="1">
    <source>
        <dbReference type="SAM" id="MobiDB-lite"/>
    </source>
</evidence>
<reference evidence="3" key="1">
    <citation type="submission" date="2020-06" db="EMBL/GenBank/DDBJ databases">
        <authorList>
            <consortium name="Plant Systems Biology data submission"/>
        </authorList>
    </citation>
    <scope>NUCLEOTIDE SEQUENCE</scope>
    <source>
        <strain evidence="3">D6</strain>
    </source>
</reference>
<name>A0A9N8DXL8_9STRA</name>
<evidence type="ECO:0000256" key="2">
    <source>
        <dbReference type="SAM" id="Phobius"/>
    </source>
</evidence>
<accession>A0A9N8DXL8</accession>
<dbReference type="AlphaFoldDB" id="A0A9N8DXL8"/>
<feature type="region of interest" description="Disordered" evidence="1">
    <location>
        <begin position="1"/>
        <end position="51"/>
    </location>
</feature>
<keyword evidence="2" id="KW-0472">Membrane</keyword>
<feature type="transmembrane region" description="Helical" evidence="2">
    <location>
        <begin position="57"/>
        <end position="75"/>
    </location>
</feature>
<comment type="caution">
    <text evidence="3">The sequence shown here is derived from an EMBL/GenBank/DDBJ whole genome shotgun (WGS) entry which is preliminary data.</text>
</comment>
<gene>
    <name evidence="3" type="ORF">SEMRO_349_G123470.1</name>
</gene>
<feature type="compositionally biased region" description="Low complexity" evidence="1">
    <location>
        <begin position="35"/>
        <end position="48"/>
    </location>
</feature>
<dbReference type="InterPro" id="IPR036514">
    <property type="entry name" value="SGNH_hydro_sf"/>
</dbReference>
<keyword evidence="2" id="KW-0812">Transmembrane</keyword>
<keyword evidence="4" id="KW-1185">Reference proteome</keyword>
<proteinExistence type="predicted"/>
<keyword evidence="2" id="KW-1133">Transmembrane helix</keyword>
<evidence type="ECO:0000313" key="4">
    <source>
        <dbReference type="Proteomes" id="UP001153069"/>
    </source>
</evidence>
<sequence>MDNHEPYHDDADDDEDENGDFPSSFSAGGRMQPMSVAAGGDFDASDGSDNSKSTRKAVIATLISIVFLVVGLLWTRDESKDGKSRPTVIPDGTDRGHLNGFGDSVDSQDDDPCQGYDTSYYTDLIWRVEAMNETDPLLCQSTNTKKCECLHPLRPQLQSTHPGWKVVVQMNVDLLQQNYSTLQPDVVLYGDSMVEHLIGRNYGHHSVDYQDTAVITKQLMTKRGGGHINALPMGIAADQIANLLYRISSGGEMPESLHPKIWWLMIGTTDLQMGCSIDAVVAGVIHIAQTILKDNPHQTLTPIVLNSLLPRGEHDLFAEDNAWKNVIAPVNQRLACFAQLTPGVEFVNSTNLVVTTTSDSEEGTHLNESLVMVDHVHLNTEGNRLWEQQIVSNVMELMV</sequence>
<dbReference type="Gene3D" id="3.40.50.1110">
    <property type="entry name" value="SGNH hydrolase"/>
    <property type="match status" value="1"/>
</dbReference>
<protein>
    <submittedName>
        <fullName evidence="3">Platelet-activating factor acetylhydrolase 1b, catalytic subunit</fullName>
    </submittedName>
</protein>
<dbReference type="Proteomes" id="UP001153069">
    <property type="component" value="Unassembled WGS sequence"/>
</dbReference>
<dbReference type="SUPFAM" id="SSF52266">
    <property type="entry name" value="SGNH hydrolase"/>
    <property type="match status" value="1"/>
</dbReference>
<feature type="region of interest" description="Disordered" evidence="1">
    <location>
        <begin position="79"/>
        <end position="112"/>
    </location>
</feature>
<dbReference type="OrthoDB" id="48734at2759"/>
<dbReference type="EMBL" id="CAICTM010000348">
    <property type="protein sequence ID" value="CAB9508490.1"/>
    <property type="molecule type" value="Genomic_DNA"/>
</dbReference>
<organism evidence="3 4">
    <name type="scientific">Seminavis robusta</name>
    <dbReference type="NCBI Taxonomy" id="568900"/>
    <lineage>
        <taxon>Eukaryota</taxon>
        <taxon>Sar</taxon>
        <taxon>Stramenopiles</taxon>
        <taxon>Ochrophyta</taxon>
        <taxon>Bacillariophyta</taxon>
        <taxon>Bacillariophyceae</taxon>
        <taxon>Bacillariophycidae</taxon>
        <taxon>Naviculales</taxon>
        <taxon>Naviculaceae</taxon>
        <taxon>Seminavis</taxon>
    </lineage>
</organism>